<dbReference type="InterPro" id="IPR007724">
    <property type="entry name" value="Poly_GlycHdrlase"/>
</dbReference>
<sequence>MSTPRRNIPYEEFVATEFCLNLHPRAVVTKLDSTMQCPALTRAPQTAITCFDDLVLFLEPDHEPSSHPLDRPPFPALQHAIHGYQDHFHADFYTTLWPRILEWAWTVPGTYAPTGLSFTSPQVSSCGTYTSAKCNYDTDVARYILANMFVLNKPQPAPECGNLDLYRLMNSQARCREEDVGAARLECLLAYFHTIAEEEQGRTITIERRQWLGQAHELDASGHTLAGVNLMETSMESAADATRFVNFANQDLHIHRIIPSGTQEEVLFSCAPEAFVAIGLCPRMTSDQVIMIRNVRRFVEYTGYLSSFKFLRLVGTRRVFDILSIDAVTRSHYTVASVDRDVRKATLAMLPTDEKHGRGGVVTGHWGCGVFGGNKTHKFIQQWVAASRANVPMLHYSVFGDVQLMNFLRQVEAAIRAREWTIDDVATRLLSNYSAMCAAADKAKADGYIWTLLSTMSTPSRKVSYEEFIATEFGLEAVGCSSGEIQYQTLPRRQSSSLKVLRPALPSTPMVMLQRTKTLGSLHADKMLTRLGVTFETMRLEKGMKKLGICDHDIEASIEIRRHCGVVLNDLMSKEELLLGFSGKQLKRIKAVKTMGTSENEILDVYCKQISNLGFPQEAAALLK</sequence>
<name>A0A425D8D1_APHAT</name>
<dbReference type="EMBL" id="MZMZ02002490">
    <property type="protein sequence ID" value="RQM25578.1"/>
    <property type="molecule type" value="Genomic_DNA"/>
</dbReference>
<dbReference type="PANTHER" id="PTHR12837:SF0">
    <property type="entry name" value="POLY(ADP-RIBOSE) GLYCOHYDROLASE"/>
    <property type="match status" value="1"/>
</dbReference>
<keyword evidence="4" id="KW-1185">Reference proteome</keyword>
<comment type="caution">
    <text evidence="3">The sequence shown here is derived from an EMBL/GenBank/DDBJ whole genome shotgun (WGS) entry which is preliminary data.</text>
</comment>
<dbReference type="GO" id="GO:1990966">
    <property type="term" value="P:ATP generation from poly-ADP-D-ribose"/>
    <property type="evidence" value="ECO:0007669"/>
    <property type="project" value="TreeGrafter"/>
</dbReference>
<feature type="domain" description="PARG catalytic Macro" evidence="2">
    <location>
        <begin position="224"/>
        <end position="405"/>
    </location>
</feature>
<dbReference type="GO" id="GO:0009225">
    <property type="term" value="P:nucleotide-sugar metabolic process"/>
    <property type="evidence" value="ECO:0007669"/>
    <property type="project" value="TreeGrafter"/>
</dbReference>
<feature type="binding site" evidence="1">
    <location>
        <position position="249"/>
    </location>
    <ligand>
        <name>substrate</name>
    </ligand>
</feature>
<gene>
    <name evidence="3" type="ORF">B5M09_002852</name>
</gene>
<feature type="binding site" evidence="1">
    <location>
        <position position="304"/>
    </location>
    <ligand>
        <name>substrate</name>
    </ligand>
</feature>
<dbReference type="GO" id="GO:0006282">
    <property type="term" value="P:regulation of DNA repair"/>
    <property type="evidence" value="ECO:0007669"/>
    <property type="project" value="InterPro"/>
</dbReference>
<evidence type="ECO:0000313" key="3">
    <source>
        <dbReference type="EMBL" id="RQM25578.1"/>
    </source>
</evidence>
<proteinExistence type="predicted"/>
<feature type="binding site" evidence="1">
    <location>
        <position position="263"/>
    </location>
    <ligand>
        <name>substrate</name>
    </ligand>
</feature>
<dbReference type="VEuPathDB" id="FungiDB:H257_00682"/>
<dbReference type="InterPro" id="IPR046372">
    <property type="entry name" value="PARG_cat_C"/>
</dbReference>
<dbReference type="Pfam" id="PF05028">
    <property type="entry name" value="PARG_cat_C"/>
    <property type="match status" value="1"/>
</dbReference>
<dbReference type="PANTHER" id="PTHR12837">
    <property type="entry name" value="POLY ADP-RIBOSE GLYCOHYDROLASE"/>
    <property type="match status" value="1"/>
</dbReference>
<dbReference type="GO" id="GO:0004649">
    <property type="term" value="F:poly(ADP-ribose) glycohydrolase activity"/>
    <property type="evidence" value="ECO:0007669"/>
    <property type="project" value="InterPro"/>
</dbReference>
<reference evidence="3" key="1">
    <citation type="submission" date="2018-07" db="EMBL/GenBank/DDBJ databases">
        <title>Annotation of Aphanomyces astaci genome assembly.</title>
        <authorList>
            <person name="Studholme D.J."/>
        </authorList>
    </citation>
    <scope>NUCLEOTIDE SEQUENCE [LARGE SCALE GENOMIC DNA]</scope>
    <source>
        <strain evidence="3">Pc</strain>
    </source>
</reference>
<accession>A0A425D8D1</accession>
<dbReference type="VEuPathDB" id="FungiDB:H257_10235"/>
<protein>
    <recommendedName>
        <fullName evidence="2">PARG catalytic Macro domain-containing protein</fullName>
    </recommendedName>
</protein>
<evidence type="ECO:0000256" key="1">
    <source>
        <dbReference type="PIRSR" id="PIRSR607724-2"/>
    </source>
</evidence>
<dbReference type="AlphaFoldDB" id="A0A425D8D1"/>
<evidence type="ECO:0000313" key="4">
    <source>
        <dbReference type="Proteomes" id="UP000284702"/>
    </source>
</evidence>
<dbReference type="GO" id="GO:0005634">
    <property type="term" value="C:nucleus"/>
    <property type="evidence" value="ECO:0007669"/>
    <property type="project" value="TreeGrafter"/>
</dbReference>
<dbReference type="GO" id="GO:0005975">
    <property type="term" value="P:carbohydrate metabolic process"/>
    <property type="evidence" value="ECO:0007669"/>
    <property type="project" value="InterPro"/>
</dbReference>
<dbReference type="Proteomes" id="UP000284702">
    <property type="component" value="Unassembled WGS sequence"/>
</dbReference>
<dbReference type="GO" id="GO:0005737">
    <property type="term" value="C:cytoplasm"/>
    <property type="evidence" value="ECO:0007669"/>
    <property type="project" value="TreeGrafter"/>
</dbReference>
<evidence type="ECO:0000259" key="2">
    <source>
        <dbReference type="Pfam" id="PF05028"/>
    </source>
</evidence>
<organism evidence="3 4">
    <name type="scientific">Aphanomyces astaci</name>
    <name type="common">Crayfish plague agent</name>
    <dbReference type="NCBI Taxonomy" id="112090"/>
    <lineage>
        <taxon>Eukaryota</taxon>
        <taxon>Sar</taxon>
        <taxon>Stramenopiles</taxon>
        <taxon>Oomycota</taxon>
        <taxon>Saprolegniomycetes</taxon>
        <taxon>Saprolegniales</taxon>
        <taxon>Verrucalvaceae</taxon>
        <taxon>Aphanomyces</taxon>
    </lineage>
</organism>